<comment type="subcellular location">
    <subcellularLocation>
        <location evidence="1">Endoplasmic reticulum membrane</location>
        <topology evidence="1">Single-pass type I membrane protein</topology>
    </subcellularLocation>
</comment>
<dbReference type="GO" id="GO:0005789">
    <property type="term" value="C:endoplasmic reticulum membrane"/>
    <property type="evidence" value="ECO:0007669"/>
    <property type="project" value="UniProtKB-SubCell"/>
</dbReference>
<dbReference type="AlphaFoldDB" id="A0A1E4RQ46"/>
<keyword evidence="9" id="KW-0472">Membrane</keyword>
<dbReference type="GeneID" id="30998593"/>
<dbReference type="GO" id="GO:0035269">
    <property type="term" value="P:protein O-linked glycosylation via mannose"/>
    <property type="evidence" value="ECO:0007669"/>
    <property type="project" value="EnsemblFungi"/>
</dbReference>
<keyword evidence="5" id="KW-0812">Transmembrane</keyword>
<reference evidence="11" key="1">
    <citation type="submission" date="2016-05" db="EMBL/GenBank/DDBJ databases">
        <title>Comparative genomics of biotechnologically important yeasts.</title>
        <authorList>
            <consortium name="DOE Joint Genome Institute"/>
            <person name="Riley R."/>
            <person name="Haridas S."/>
            <person name="Wolfe K.H."/>
            <person name="Lopes M.R."/>
            <person name="Hittinger C.T."/>
            <person name="Goker M."/>
            <person name="Salamov A."/>
            <person name="Wisecaver J."/>
            <person name="Long T.M."/>
            <person name="Aerts A.L."/>
            <person name="Barry K."/>
            <person name="Choi C."/>
            <person name="Clum A."/>
            <person name="Coughlan A.Y."/>
            <person name="Deshpande S."/>
            <person name="Douglass A.P."/>
            <person name="Hanson S.J."/>
            <person name="Klenk H.-P."/>
            <person name="Labutti K."/>
            <person name="Lapidus A."/>
            <person name="Lindquist E."/>
            <person name="Lipzen A."/>
            <person name="Meier-Kolthoff J.P."/>
            <person name="Ohm R.A."/>
            <person name="Otillar R.P."/>
            <person name="Pangilinan J."/>
            <person name="Peng Y."/>
            <person name="Rokas A."/>
            <person name="Rosa C.A."/>
            <person name="Scheuner C."/>
            <person name="Sibirny A.A."/>
            <person name="Slot J.C."/>
            <person name="Stielow J.B."/>
            <person name="Sun H."/>
            <person name="Kurtzman C.P."/>
            <person name="Blackwell M."/>
            <person name="Grigoriev I.V."/>
            <person name="Jeffries T.W."/>
        </authorList>
    </citation>
    <scope>NUCLEOTIDE SEQUENCE [LARGE SCALE GENOMIC DNA]</scope>
    <source>
        <strain evidence="11">NRRL Y-1933</strain>
    </source>
</reference>
<sequence>LEGTWTSRSKTVLTGPSFFDPVDELLIEPSLPGISYSFDGKGNWEQAIYQVTSNPVNHSCATAVLLWQHGTYTVHQPDDKTGETKLTLTPIGVDGRQLMSSPCNDRGVSTYMRYNQVETILNFIIELDHYYGELKLTLYEWDGTKKQPMWLQYKPPLMLPTQTLNPTHGKRKRGLN</sequence>
<evidence type="ECO:0000256" key="4">
    <source>
        <dbReference type="ARBA" id="ARBA00017291"/>
    </source>
</evidence>
<keyword evidence="7" id="KW-0256">Endoplasmic reticulum</keyword>
<evidence type="ECO:0000256" key="7">
    <source>
        <dbReference type="ARBA" id="ARBA00022824"/>
    </source>
</evidence>
<dbReference type="GO" id="GO:0051082">
    <property type="term" value="F:unfolded protein binding"/>
    <property type="evidence" value="ECO:0007669"/>
    <property type="project" value="EnsemblFungi"/>
</dbReference>
<evidence type="ECO:0000256" key="6">
    <source>
        <dbReference type="ARBA" id="ARBA00022729"/>
    </source>
</evidence>
<dbReference type="InterPro" id="IPR019623">
    <property type="entry name" value="Rot1"/>
</dbReference>
<evidence type="ECO:0000256" key="2">
    <source>
        <dbReference type="ARBA" id="ARBA00007149"/>
    </source>
</evidence>
<dbReference type="GO" id="GO:0007118">
    <property type="term" value="P:budding cell apical bud growth"/>
    <property type="evidence" value="ECO:0007669"/>
    <property type="project" value="EnsemblFungi"/>
</dbReference>
<evidence type="ECO:0000256" key="3">
    <source>
        <dbReference type="ARBA" id="ARBA00016195"/>
    </source>
</evidence>
<name>A0A1E4RQ46_9ASCO</name>
<dbReference type="Pfam" id="PF10681">
    <property type="entry name" value="Rot1"/>
    <property type="match status" value="1"/>
</dbReference>
<keyword evidence="6" id="KW-0732">Signal</keyword>
<dbReference type="GO" id="GO:0006458">
    <property type="term" value="P:'de novo' protein folding"/>
    <property type="evidence" value="ECO:0007669"/>
    <property type="project" value="EnsemblFungi"/>
</dbReference>
<dbReference type="GO" id="GO:0034975">
    <property type="term" value="P:protein folding in endoplasmic reticulum"/>
    <property type="evidence" value="ECO:0007669"/>
    <property type="project" value="EnsemblFungi"/>
</dbReference>
<dbReference type="GO" id="GO:0006487">
    <property type="term" value="P:protein N-linked glycosylation"/>
    <property type="evidence" value="ECO:0007669"/>
    <property type="project" value="EnsemblFungi"/>
</dbReference>
<proteinExistence type="inferred from homology"/>
<dbReference type="PANTHER" id="PTHR28090:SF1">
    <property type="entry name" value="PROTEIN ROT1"/>
    <property type="match status" value="1"/>
</dbReference>
<keyword evidence="8" id="KW-1133">Transmembrane helix</keyword>
<dbReference type="EMBL" id="KV454539">
    <property type="protein sequence ID" value="ODV69185.1"/>
    <property type="molecule type" value="Genomic_DNA"/>
</dbReference>
<feature type="non-terminal residue" evidence="10">
    <location>
        <position position="176"/>
    </location>
</feature>
<evidence type="ECO:0000256" key="9">
    <source>
        <dbReference type="ARBA" id="ARBA00023136"/>
    </source>
</evidence>
<evidence type="ECO:0000256" key="1">
    <source>
        <dbReference type="ARBA" id="ARBA00004115"/>
    </source>
</evidence>
<protein>
    <recommendedName>
        <fullName evidence="4">Protein ROT1</fullName>
    </recommendedName>
    <alternativeName>
        <fullName evidence="3">Protein rot1</fullName>
    </alternativeName>
</protein>
<dbReference type="Proteomes" id="UP000095085">
    <property type="component" value="Unassembled WGS sequence"/>
</dbReference>
<evidence type="ECO:0000256" key="8">
    <source>
        <dbReference type="ARBA" id="ARBA00022989"/>
    </source>
</evidence>
<accession>A0A1E4RQ46</accession>
<dbReference type="GO" id="GO:0009272">
    <property type="term" value="P:fungal-type cell wall biogenesis"/>
    <property type="evidence" value="ECO:0007669"/>
    <property type="project" value="EnsemblFungi"/>
</dbReference>
<gene>
    <name evidence="10" type="ORF">HYPBUDRAFT_99859</name>
</gene>
<evidence type="ECO:0000256" key="5">
    <source>
        <dbReference type="ARBA" id="ARBA00022692"/>
    </source>
</evidence>
<comment type="similarity">
    <text evidence="2">Belongs to the ROT1 family.</text>
</comment>
<keyword evidence="11" id="KW-1185">Reference proteome</keyword>
<dbReference type="PANTHER" id="PTHR28090">
    <property type="entry name" value="PROTEIN ROT1"/>
    <property type="match status" value="1"/>
</dbReference>
<dbReference type="RefSeq" id="XP_020078252.1">
    <property type="nucleotide sequence ID" value="XM_020224044.1"/>
</dbReference>
<dbReference type="STRING" id="984485.A0A1E4RQ46"/>
<feature type="non-terminal residue" evidence="10">
    <location>
        <position position="1"/>
    </location>
</feature>
<evidence type="ECO:0000313" key="11">
    <source>
        <dbReference type="Proteomes" id="UP000095085"/>
    </source>
</evidence>
<evidence type="ECO:0000313" key="10">
    <source>
        <dbReference type="EMBL" id="ODV69185.1"/>
    </source>
</evidence>
<dbReference type="OrthoDB" id="5327821at2759"/>
<dbReference type="GO" id="GO:0030950">
    <property type="term" value="P:establishment or maintenance of actin cytoskeleton polarity"/>
    <property type="evidence" value="ECO:0007669"/>
    <property type="project" value="EnsemblFungi"/>
</dbReference>
<organism evidence="10 11">
    <name type="scientific">Hyphopichia burtonii NRRL Y-1933</name>
    <dbReference type="NCBI Taxonomy" id="984485"/>
    <lineage>
        <taxon>Eukaryota</taxon>
        <taxon>Fungi</taxon>
        <taxon>Dikarya</taxon>
        <taxon>Ascomycota</taxon>
        <taxon>Saccharomycotina</taxon>
        <taxon>Pichiomycetes</taxon>
        <taxon>Debaryomycetaceae</taxon>
        <taxon>Hyphopichia</taxon>
    </lineage>
</organism>